<dbReference type="InterPro" id="IPR039422">
    <property type="entry name" value="MarR/SlyA-like"/>
</dbReference>
<dbReference type="GO" id="GO:0006950">
    <property type="term" value="P:response to stress"/>
    <property type="evidence" value="ECO:0007669"/>
    <property type="project" value="TreeGrafter"/>
</dbReference>
<reference evidence="2 3" key="1">
    <citation type="submission" date="2015-12" db="EMBL/GenBank/DDBJ databases">
        <title>Draft genome sequence of Streptomyces silvensis ATCC 53525, a producer of novel hormone antagonists.</title>
        <authorList>
            <person name="Johnston C.W."/>
            <person name="Li Y."/>
            <person name="Magarvey N.A."/>
        </authorList>
    </citation>
    <scope>NUCLEOTIDE SEQUENCE [LARGE SCALE GENOMIC DNA]</scope>
    <source>
        <strain evidence="2 3">ATCC 53525</strain>
    </source>
</reference>
<name>A0A0W7X9F4_9ACTN</name>
<feature type="domain" description="HTH marR-type" evidence="1">
    <location>
        <begin position="11"/>
        <end position="146"/>
    </location>
</feature>
<dbReference type="InterPro" id="IPR036390">
    <property type="entry name" value="WH_DNA-bd_sf"/>
</dbReference>
<evidence type="ECO:0000259" key="1">
    <source>
        <dbReference type="PROSITE" id="PS50995"/>
    </source>
</evidence>
<comment type="caution">
    <text evidence="2">The sequence shown here is derived from an EMBL/GenBank/DDBJ whole genome shotgun (WGS) entry which is preliminary data.</text>
</comment>
<dbReference type="PANTHER" id="PTHR33164:SF103">
    <property type="entry name" value="REGULATORY PROTEIN MARR"/>
    <property type="match status" value="1"/>
</dbReference>
<dbReference type="Proteomes" id="UP000054804">
    <property type="component" value="Unassembled WGS sequence"/>
</dbReference>
<dbReference type="AlphaFoldDB" id="A0A0W7X9F4"/>
<dbReference type="PROSITE" id="PS50995">
    <property type="entry name" value="HTH_MARR_2"/>
    <property type="match status" value="1"/>
</dbReference>
<dbReference type="GO" id="GO:0003700">
    <property type="term" value="F:DNA-binding transcription factor activity"/>
    <property type="evidence" value="ECO:0007669"/>
    <property type="project" value="InterPro"/>
</dbReference>
<dbReference type="STRING" id="1765722.AT728_30870"/>
<dbReference type="Gene3D" id="1.10.10.10">
    <property type="entry name" value="Winged helix-like DNA-binding domain superfamily/Winged helix DNA-binding domain"/>
    <property type="match status" value="1"/>
</dbReference>
<sequence length="164" mass="18095">MGAHSPPPRRSQEAAHTLCKVLESLESLWERERQNHPHHLVSASQLRVLYALDNTAGVSLRDLGEALDSAPSPLSRLCTRLEAMGFVRRAPSAQSGREIELHLTHRATDYLTELRQGRERALAEVLDTMAPAQRDALIRSAEILRTAADRHPAGAAEERAARSA</sequence>
<dbReference type="PANTHER" id="PTHR33164">
    <property type="entry name" value="TRANSCRIPTIONAL REGULATOR, MARR FAMILY"/>
    <property type="match status" value="1"/>
</dbReference>
<dbReference type="Pfam" id="PF12802">
    <property type="entry name" value="MarR_2"/>
    <property type="match status" value="1"/>
</dbReference>
<dbReference type="SUPFAM" id="SSF46785">
    <property type="entry name" value="Winged helix' DNA-binding domain"/>
    <property type="match status" value="1"/>
</dbReference>
<gene>
    <name evidence="2" type="ORF">AT728_30870</name>
</gene>
<evidence type="ECO:0000313" key="2">
    <source>
        <dbReference type="EMBL" id="KUF19425.1"/>
    </source>
</evidence>
<dbReference type="InterPro" id="IPR000835">
    <property type="entry name" value="HTH_MarR-typ"/>
</dbReference>
<proteinExistence type="predicted"/>
<dbReference type="OrthoDB" id="3830756at2"/>
<accession>A0A0W7X9F4</accession>
<dbReference type="RefSeq" id="WP_058846582.1">
    <property type="nucleotide sequence ID" value="NZ_LOCL01000027.1"/>
</dbReference>
<dbReference type="SMART" id="SM00347">
    <property type="entry name" value="HTH_MARR"/>
    <property type="match status" value="1"/>
</dbReference>
<protein>
    <recommendedName>
        <fullName evidence="1">HTH marR-type domain-containing protein</fullName>
    </recommendedName>
</protein>
<organism evidence="2 3">
    <name type="scientific">Streptomyces silvensis</name>
    <dbReference type="NCBI Taxonomy" id="1765722"/>
    <lineage>
        <taxon>Bacteria</taxon>
        <taxon>Bacillati</taxon>
        <taxon>Actinomycetota</taxon>
        <taxon>Actinomycetes</taxon>
        <taxon>Kitasatosporales</taxon>
        <taxon>Streptomycetaceae</taxon>
        <taxon>Streptomyces</taxon>
    </lineage>
</organism>
<dbReference type="InterPro" id="IPR036388">
    <property type="entry name" value="WH-like_DNA-bd_sf"/>
</dbReference>
<keyword evidence="3" id="KW-1185">Reference proteome</keyword>
<evidence type="ECO:0000313" key="3">
    <source>
        <dbReference type="Proteomes" id="UP000054804"/>
    </source>
</evidence>
<dbReference type="EMBL" id="LOCL01000027">
    <property type="protein sequence ID" value="KUF19425.1"/>
    <property type="molecule type" value="Genomic_DNA"/>
</dbReference>